<comment type="caution">
    <text evidence="1">The sequence shown here is derived from an EMBL/GenBank/DDBJ whole genome shotgun (WGS) entry which is preliminary data.</text>
</comment>
<sequence>RQVQSMPHGMFRQQLWAEALSESVAEQALMSPTLSPAAEGPEAEPAAAVEQLDLSEAAAEDQLPPGVEVEISGLTKCPAFNGRRAIVQSYDQETGRYDVALWCNGGEQKAKVRRENLGRVAPLSPAAAVFSPQETLSPSSCEYLARGGALLAHQGGQGSLLAAPVVPQHHSALLATPSPSGQYVQAR</sequence>
<evidence type="ECO:0000313" key="1">
    <source>
        <dbReference type="EMBL" id="CAK0866750.1"/>
    </source>
</evidence>
<dbReference type="EMBL" id="CAUYUJ010016569">
    <property type="protein sequence ID" value="CAK0866750.1"/>
    <property type="molecule type" value="Genomic_DNA"/>
</dbReference>
<dbReference type="Proteomes" id="UP001189429">
    <property type="component" value="Unassembled WGS sequence"/>
</dbReference>
<feature type="non-terminal residue" evidence="1">
    <location>
        <position position="1"/>
    </location>
</feature>
<evidence type="ECO:0000313" key="2">
    <source>
        <dbReference type="Proteomes" id="UP001189429"/>
    </source>
</evidence>
<reference evidence="1" key="1">
    <citation type="submission" date="2023-10" db="EMBL/GenBank/DDBJ databases">
        <authorList>
            <person name="Chen Y."/>
            <person name="Shah S."/>
            <person name="Dougan E. K."/>
            <person name="Thang M."/>
            <person name="Chan C."/>
        </authorList>
    </citation>
    <scope>NUCLEOTIDE SEQUENCE [LARGE SCALE GENOMIC DNA]</scope>
</reference>
<accession>A0ABN9V2C6</accession>
<name>A0ABN9V2C6_9DINO</name>
<protein>
    <submittedName>
        <fullName evidence="1">Uncharacterized protein</fullName>
    </submittedName>
</protein>
<organism evidence="1 2">
    <name type="scientific">Prorocentrum cordatum</name>
    <dbReference type="NCBI Taxonomy" id="2364126"/>
    <lineage>
        <taxon>Eukaryota</taxon>
        <taxon>Sar</taxon>
        <taxon>Alveolata</taxon>
        <taxon>Dinophyceae</taxon>
        <taxon>Prorocentrales</taxon>
        <taxon>Prorocentraceae</taxon>
        <taxon>Prorocentrum</taxon>
    </lineage>
</organism>
<gene>
    <name evidence="1" type="ORF">PCOR1329_LOCUS53855</name>
</gene>
<keyword evidence="2" id="KW-1185">Reference proteome</keyword>
<proteinExistence type="predicted"/>